<reference evidence="3 4" key="1">
    <citation type="submission" date="2020-04" db="EMBL/GenBank/DDBJ databases">
        <title>Novel species.</title>
        <authorList>
            <person name="Teo W.F.A."/>
            <person name="Lipun K."/>
            <person name="Srisuk N."/>
            <person name="Duangmal K."/>
        </authorList>
    </citation>
    <scope>NUCLEOTIDE SEQUENCE [LARGE SCALE GENOMIC DNA]</scope>
    <source>
        <strain evidence="3 4">K13G38</strain>
    </source>
</reference>
<feature type="region of interest" description="Disordered" evidence="1">
    <location>
        <begin position="45"/>
        <end position="70"/>
    </location>
</feature>
<name>A0ABX1JDH4_9PSEU</name>
<dbReference type="PROSITE" id="PS51257">
    <property type="entry name" value="PROKAR_LIPOPROTEIN"/>
    <property type="match status" value="1"/>
</dbReference>
<evidence type="ECO:0000256" key="1">
    <source>
        <dbReference type="SAM" id="MobiDB-lite"/>
    </source>
</evidence>
<sequence length="187" mass="19129">MASTKRWSLALLAVAAIGLAGCHAPRVASSSATAATTSAAPVKTSGCHVRTENGQPLPDPACTPGVTNPAVTQTDLQSTVCKSGWTKTIRPPASYTDGLKRQGIAAYGDTDTKPGDYEEDHLISLELGGAPSDPGNLWPEPGASPNAKDKVENALHKAMCDGKVTLAAAQHAIATDWTTAEATLGIG</sequence>
<evidence type="ECO:0000256" key="2">
    <source>
        <dbReference type="SAM" id="SignalP"/>
    </source>
</evidence>
<evidence type="ECO:0000313" key="4">
    <source>
        <dbReference type="Proteomes" id="UP000715441"/>
    </source>
</evidence>
<dbReference type="Proteomes" id="UP000715441">
    <property type="component" value="Unassembled WGS sequence"/>
</dbReference>
<evidence type="ECO:0000313" key="3">
    <source>
        <dbReference type="EMBL" id="NKQ56705.1"/>
    </source>
</evidence>
<keyword evidence="4" id="KW-1185">Reference proteome</keyword>
<feature type="signal peptide" evidence="2">
    <location>
        <begin position="1"/>
        <end position="34"/>
    </location>
</feature>
<evidence type="ECO:0008006" key="5">
    <source>
        <dbReference type="Google" id="ProtNLM"/>
    </source>
</evidence>
<dbReference type="RefSeq" id="WP_168519735.1">
    <property type="nucleotide sequence ID" value="NZ_JAAXLS010000026.1"/>
</dbReference>
<comment type="caution">
    <text evidence="3">The sequence shown here is derived from an EMBL/GenBank/DDBJ whole genome shotgun (WGS) entry which is preliminary data.</text>
</comment>
<proteinExistence type="predicted"/>
<keyword evidence="2" id="KW-0732">Signal</keyword>
<dbReference type="EMBL" id="JAAXLS010000026">
    <property type="protein sequence ID" value="NKQ56705.1"/>
    <property type="molecule type" value="Genomic_DNA"/>
</dbReference>
<gene>
    <name evidence="3" type="ORF">HFP15_27910</name>
</gene>
<protein>
    <recommendedName>
        <fullName evidence="5">HNH endonuclease</fullName>
    </recommendedName>
</protein>
<organism evidence="3 4">
    <name type="scientific">Amycolatopsis acididurans</name>
    <dbReference type="NCBI Taxonomy" id="2724524"/>
    <lineage>
        <taxon>Bacteria</taxon>
        <taxon>Bacillati</taxon>
        <taxon>Actinomycetota</taxon>
        <taxon>Actinomycetes</taxon>
        <taxon>Pseudonocardiales</taxon>
        <taxon>Pseudonocardiaceae</taxon>
        <taxon>Amycolatopsis</taxon>
    </lineage>
</organism>
<accession>A0ABX1JDH4</accession>
<feature type="chain" id="PRO_5047465427" description="HNH endonuclease" evidence="2">
    <location>
        <begin position="35"/>
        <end position="187"/>
    </location>
</feature>